<evidence type="ECO:0000256" key="4">
    <source>
        <dbReference type="PROSITE-ProRule" id="PRU01016"/>
    </source>
</evidence>
<proteinExistence type="inferred from homology"/>
<dbReference type="GO" id="GO:0032259">
    <property type="term" value="P:methylation"/>
    <property type="evidence" value="ECO:0007669"/>
    <property type="project" value="UniProtKB-KW"/>
</dbReference>
<dbReference type="PROSITE" id="PS00094">
    <property type="entry name" value="C5_MTASE_1"/>
    <property type="match status" value="1"/>
</dbReference>
<name>A0A9W4SIB2_9GLOM</name>
<comment type="similarity">
    <text evidence="4 5">Belongs to the class I-like SAM-binding methyltransferase superfamily. C5-methyltransferase family.</text>
</comment>
<protein>
    <recommendedName>
        <fullName evidence="6">Cytosine-specific methyltransferase</fullName>
        <ecNumber evidence="6">2.1.1.37</ecNumber>
    </recommendedName>
</protein>
<evidence type="ECO:0000256" key="7">
    <source>
        <dbReference type="SAM" id="MobiDB-lite"/>
    </source>
</evidence>
<evidence type="ECO:0000313" key="8">
    <source>
        <dbReference type="EMBL" id="CAI2169553.1"/>
    </source>
</evidence>
<dbReference type="GO" id="GO:0003886">
    <property type="term" value="F:DNA (cytosine-5-)-methyltransferase activity"/>
    <property type="evidence" value="ECO:0007669"/>
    <property type="project" value="UniProtKB-EC"/>
</dbReference>
<accession>A0A9W4SIB2</accession>
<dbReference type="InterPro" id="IPR050750">
    <property type="entry name" value="C5-MTase"/>
</dbReference>
<dbReference type="CDD" id="cd00315">
    <property type="entry name" value="Cyt_C5_DNA_methylase"/>
    <property type="match status" value="1"/>
</dbReference>
<evidence type="ECO:0000256" key="6">
    <source>
        <dbReference type="RuleBase" id="RU000417"/>
    </source>
</evidence>
<dbReference type="PRINTS" id="PR00105">
    <property type="entry name" value="C5METTRFRASE"/>
</dbReference>
<dbReference type="EC" id="2.1.1.37" evidence="6"/>
<reference evidence="8" key="1">
    <citation type="submission" date="2022-08" db="EMBL/GenBank/DDBJ databases">
        <authorList>
            <person name="Kallberg Y."/>
            <person name="Tangrot J."/>
            <person name="Rosling A."/>
        </authorList>
    </citation>
    <scope>NUCLEOTIDE SEQUENCE</scope>
    <source>
        <strain evidence="8">Wild A</strain>
    </source>
</reference>
<gene>
    <name evidence="8" type="ORF">FWILDA_LOCUS4137</name>
</gene>
<dbReference type="EMBL" id="CAMKVN010000597">
    <property type="protein sequence ID" value="CAI2169553.1"/>
    <property type="molecule type" value="Genomic_DNA"/>
</dbReference>
<feature type="active site" evidence="4">
    <location>
        <position position="117"/>
    </location>
</feature>
<dbReference type="PANTHER" id="PTHR46098">
    <property type="entry name" value="TRNA (CYTOSINE(38)-C(5))-METHYLTRANSFERASE"/>
    <property type="match status" value="1"/>
</dbReference>
<dbReference type="OrthoDB" id="5376140at2759"/>
<dbReference type="NCBIfam" id="TIGR00675">
    <property type="entry name" value="dcm"/>
    <property type="match status" value="1"/>
</dbReference>
<keyword evidence="2 4" id="KW-0808">Transferase</keyword>
<dbReference type="Gene3D" id="3.90.120.10">
    <property type="entry name" value="DNA Methylase, subunit A, domain 2"/>
    <property type="match status" value="1"/>
</dbReference>
<dbReference type="PANTHER" id="PTHR46098:SF1">
    <property type="entry name" value="TRNA (CYTOSINE(38)-C(5))-METHYLTRANSFERASE"/>
    <property type="match status" value="1"/>
</dbReference>
<evidence type="ECO:0000256" key="3">
    <source>
        <dbReference type="ARBA" id="ARBA00022691"/>
    </source>
</evidence>
<dbReference type="Pfam" id="PF11463">
    <property type="entry name" value="R-HINP1I"/>
    <property type="match status" value="1"/>
</dbReference>
<comment type="caution">
    <text evidence="8">The sequence shown here is derived from an EMBL/GenBank/DDBJ whole genome shotgun (WGS) entry which is preliminary data.</text>
</comment>
<evidence type="ECO:0000313" key="9">
    <source>
        <dbReference type="Proteomes" id="UP001153678"/>
    </source>
</evidence>
<dbReference type="SUPFAM" id="SSF53335">
    <property type="entry name" value="S-adenosyl-L-methionine-dependent methyltransferases"/>
    <property type="match status" value="1"/>
</dbReference>
<feature type="region of interest" description="Disordered" evidence="7">
    <location>
        <begin position="17"/>
        <end position="39"/>
    </location>
</feature>
<dbReference type="InterPro" id="IPR001525">
    <property type="entry name" value="C5_MeTfrase"/>
</dbReference>
<evidence type="ECO:0000256" key="2">
    <source>
        <dbReference type="ARBA" id="ARBA00022679"/>
    </source>
</evidence>
<evidence type="ECO:0000256" key="1">
    <source>
        <dbReference type="ARBA" id="ARBA00022603"/>
    </source>
</evidence>
<keyword evidence="1 4" id="KW-0489">Methyltransferase</keyword>
<organism evidence="8 9">
    <name type="scientific">Funneliformis geosporum</name>
    <dbReference type="NCBI Taxonomy" id="1117311"/>
    <lineage>
        <taxon>Eukaryota</taxon>
        <taxon>Fungi</taxon>
        <taxon>Fungi incertae sedis</taxon>
        <taxon>Mucoromycota</taxon>
        <taxon>Glomeromycotina</taxon>
        <taxon>Glomeromycetes</taxon>
        <taxon>Glomerales</taxon>
        <taxon>Glomeraceae</taxon>
        <taxon>Funneliformis</taxon>
    </lineage>
</organism>
<dbReference type="Pfam" id="PF00145">
    <property type="entry name" value="DNA_methylase"/>
    <property type="match status" value="2"/>
</dbReference>
<dbReference type="InterPro" id="IPR021107">
    <property type="entry name" value="Restrct_endonuc_II_HinP1I"/>
</dbReference>
<dbReference type="AlphaFoldDB" id="A0A9W4SIB2"/>
<dbReference type="Gene3D" id="3.40.1350.40">
    <property type="match status" value="1"/>
</dbReference>
<dbReference type="InterPro" id="IPR018117">
    <property type="entry name" value="C5_DNA_meth_AS"/>
</dbReference>
<keyword evidence="9" id="KW-1185">Reference proteome</keyword>
<dbReference type="InterPro" id="IPR029063">
    <property type="entry name" value="SAM-dependent_MTases_sf"/>
</dbReference>
<keyword evidence="3 4" id="KW-0949">S-adenosyl-L-methionine</keyword>
<dbReference type="Gene3D" id="3.40.50.150">
    <property type="entry name" value="Vaccinia Virus protein VP39"/>
    <property type="match status" value="1"/>
</dbReference>
<dbReference type="Proteomes" id="UP001153678">
    <property type="component" value="Unassembled WGS sequence"/>
</dbReference>
<evidence type="ECO:0000256" key="5">
    <source>
        <dbReference type="RuleBase" id="RU000416"/>
    </source>
</evidence>
<comment type="catalytic activity">
    <reaction evidence="6">
        <text>a 2'-deoxycytidine in DNA + S-adenosyl-L-methionine = a 5-methyl-2'-deoxycytidine in DNA + S-adenosyl-L-homocysteine + H(+)</text>
        <dbReference type="Rhea" id="RHEA:13681"/>
        <dbReference type="Rhea" id="RHEA-COMP:11369"/>
        <dbReference type="Rhea" id="RHEA-COMP:11370"/>
        <dbReference type="ChEBI" id="CHEBI:15378"/>
        <dbReference type="ChEBI" id="CHEBI:57856"/>
        <dbReference type="ChEBI" id="CHEBI:59789"/>
        <dbReference type="ChEBI" id="CHEBI:85452"/>
        <dbReference type="ChEBI" id="CHEBI:85454"/>
        <dbReference type="EC" id="2.1.1.37"/>
    </reaction>
</comment>
<dbReference type="PROSITE" id="PS51679">
    <property type="entry name" value="SAM_MT_C5"/>
    <property type="match status" value="1"/>
</dbReference>
<sequence>MNKWQKKFRRGNLGEIPQEASTNLNAPELAPSRKENQEPNKRIKPLGFKFIDLFAGIGGFRLSLESFGAKCVFSCEINKYSCLTYEKNFGDDPYSDIRQIKPSEIPPHDILCAGFPCQAFSISGKQKGLNDLRSDVVFSLFKVIEYQRPAILFLENVPNLLKHDKGKTFTFILKQLESLNYQVEYQILDASDYQLPQSRRRLFIVAFNKKVFVSPIKYSFPVPFSQRKIVKDILENKLSRVIVNGTINKGGQGERIYSIYAPAITISASSGGCAPNTGAYLVDNTIRGLTPRECARLQGFPDSFIIPVAEKQALQQFGNSLPVNIVQYVIKSLIDQGIINEDSQNWLLVMGYDLAKIEKVVAVKITGSFKSDIQIQVNIFLKELVEVQNISIKLVNNSLTEIIKKFTGESQLRDYFTEMSETEQKLVIN</sequence>